<keyword evidence="3" id="KW-1185">Reference proteome</keyword>
<sequence length="139" mass="15024">MLLPAVVAATILVVISAIHFYWAFGGRWGMDKALPVNAAGELMLRPGAGATFIVAFGLLLFALVAIGNTGAFDAWASRRLVSWTTRGIAAIFALRAIGDFKYVGLFRKVKTTPFGRRDALYFTPLCLLLCALCVLAAWQ</sequence>
<evidence type="ECO:0000313" key="2">
    <source>
        <dbReference type="EMBL" id="SJZ62891.1"/>
    </source>
</evidence>
<feature type="transmembrane region" description="Helical" evidence="1">
    <location>
        <begin position="119"/>
        <end position="138"/>
    </location>
</feature>
<dbReference type="InterPro" id="IPR025058">
    <property type="entry name" value="DUF3995"/>
</dbReference>
<protein>
    <recommendedName>
        <fullName evidence="4">DUF3995 domain-containing protein</fullName>
    </recommendedName>
</protein>
<feature type="transmembrane region" description="Helical" evidence="1">
    <location>
        <begin position="46"/>
        <end position="68"/>
    </location>
</feature>
<feature type="transmembrane region" description="Helical" evidence="1">
    <location>
        <begin position="80"/>
        <end position="98"/>
    </location>
</feature>
<dbReference type="Proteomes" id="UP000190367">
    <property type="component" value="Unassembled WGS sequence"/>
</dbReference>
<gene>
    <name evidence="2" type="ORF">SAMN04488128_101975</name>
</gene>
<proteinExistence type="predicted"/>
<dbReference type="STRING" id="634771.SAMN04488128_101975"/>
<keyword evidence="1" id="KW-1133">Transmembrane helix</keyword>
<dbReference type="RefSeq" id="WP_078667605.1">
    <property type="nucleotide sequence ID" value="NZ_FUWZ01000001.1"/>
</dbReference>
<evidence type="ECO:0000256" key="1">
    <source>
        <dbReference type="SAM" id="Phobius"/>
    </source>
</evidence>
<organism evidence="2 3">
    <name type="scientific">Chitinophaga eiseniae</name>
    <dbReference type="NCBI Taxonomy" id="634771"/>
    <lineage>
        <taxon>Bacteria</taxon>
        <taxon>Pseudomonadati</taxon>
        <taxon>Bacteroidota</taxon>
        <taxon>Chitinophagia</taxon>
        <taxon>Chitinophagales</taxon>
        <taxon>Chitinophagaceae</taxon>
        <taxon>Chitinophaga</taxon>
    </lineage>
</organism>
<reference evidence="3" key="1">
    <citation type="submission" date="2017-02" db="EMBL/GenBank/DDBJ databases">
        <authorList>
            <person name="Varghese N."/>
            <person name="Submissions S."/>
        </authorList>
    </citation>
    <scope>NUCLEOTIDE SEQUENCE [LARGE SCALE GENOMIC DNA]</scope>
    <source>
        <strain evidence="3">DSM 22224</strain>
    </source>
</reference>
<keyword evidence="1" id="KW-0472">Membrane</keyword>
<name>A0A1T4M7L1_9BACT</name>
<keyword evidence="1" id="KW-0812">Transmembrane</keyword>
<dbReference type="Pfam" id="PF13160">
    <property type="entry name" value="DUF3995"/>
    <property type="match status" value="1"/>
</dbReference>
<feature type="transmembrane region" description="Helical" evidence="1">
    <location>
        <begin position="6"/>
        <end position="25"/>
    </location>
</feature>
<accession>A0A1T4M7L1</accession>
<dbReference type="OrthoDB" id="8590912at2"/>
<evidence type="ECO:0000313" key="3">
    <source>
        <dbReference type="Proteomes" id="UP000190367"/>
    </source>
</evidence>
<evidence type="ECO:0008006" key="4">
    <source>
        <dbReference type="Google" id="ProtNLM"/>
    </source>
</evidence>
<dbReference type="EMBL" id="FUWZ01000001">
    <property type="protein sequence ID" value="SJZ62891.1"/>
    <property type="molecule type" value="Genomic_DNA"/>
</dbReference>
<dbReference type="AlphaFoldDB" id="A0A1T4M7L1"/>